<protein>
    <submittedName>
        <fullName evidence="3">23982_t:CDS:1</fullName>
    </submittedName>
</protein>
<comment type="caution">
    <text evidence="3">The sequence shown here is derived from an EMBL/GenBank/DDBJ whole genome shotgun (WGS) entry which is preliminary data.</text>
</comment>
<gene>
    <name evidence="3" type="ORF">DERYTH_LOCUS20059</name>
</gene>
<evidence type="ECO:0000256" key="2">
    <source>
        <dbReference type="SAM" id="Phobius"/>
    </source>
</evidence>
<keyword evidence="2" id="KW-1133">Transmembrane helix</keyword>
<dbReference type="AlphaFoldDB" id="A0A9N9P4K6"/>
<evidence type="ECO:0000256" key="1">
    <source>
        <dbReference type="SAM" id="MobiDB-lite"/>
    </source>
</evidence>
<keyword evidence="4" id="KW-1185">Reference proteome</keyword>
<organism evidence="3 4">
    <name type="scientific">Dentiscutata erythropus</name>
    <dbReference type="NCBI Taxonomy" id="1348616"/>
    <lineage>
        <taxon>Eukaryota</taxon>
        <taxon>Fungi</taxon>
        <taxon>Fungi incertae sedis</taxon>
        <taxon>Mucoromycota</taxon>
        <taxon>Glomeromycotina</taxon>
        <taxon>Glomeromycetes</taxon>
        <taxon>Diversisporales</taxon>
        <taxon>Gigasporaceae</taxon>
        <taxon>Dentiscutata</taxon>
    </lineage>
</organism>
<proteinExistence type="predicted"/>
<name>A0A9N9P4K6_9GLOM</name>
<dbReference type="EMBL" id="CAJVPY010022987">
    <property type="protein sequence ID" value="CAG8784217.1"/>
    <property type="molecule type" value="Genomic_DNA"/>
</dbReference>
<feature type="compositionally biased region" description="Basic and acidic residues" evidence="1">
    <location>
        <begin position="10"/>
        <end position="22"/>
    </location>
</feature>
<feature type="region of interest" description="Disordered" evidence="1">
    <location>
        <begin position="1"/>
        <end position="22"/>
    </location>
</feature>
<evidence type="ECO:0000313" key="4">
    <source>
        <dbReference type="Proteomes" id="UP000789405"/>
    </source>
</evidence>
<dbReference type="Proteomes" id="UP000789405">
    <property type="component" value="Unassembled WGS sequence"/>
</dbReference>
<keyword evidence="2" id="KW-0812">Transmembrane</keyword>
<accession>A0A9N9P4K6</accession>
<feature type="non-terminal residue" evidence="3">
    <location>
        <position position="1"/>
    </location>
</feature>
<feature type="transmembrane region" description="Helical" evidence="2">
    <location>
        <begin position="54"/>
        <end position="82"/>
    </location>
</feature>
<evidence type="ECO:0000313" key="3">
    <source>
        <dbReference type="EMBL" id="CAG8784217.1"/>
    </source>
</evidence>
<sequence>MSKSNTELKSNTDIKSDTDSKSNTDTTYIIVAPNDGSKKQLFVSSSSVKKHDSIINGMSIFVITILVFETFIFCTIACILFIREAGVKEYKIVNNMNLQEIVIATPVTMNNENKNLNEQLTSNYSTANVFFSIINSPSQIVSKLGANNGDGRCSG</sequence>
<keyword evidence="2" id="KW-0472">Membrane</keyword>
<reference evidence="3" key="1">
    <citation type="submission" date="2021-06" db="EMBL/GenBank/DDBJ databases">
        <authorList>
            <person name="Kallberg Y."/>
            <person name="Tangrot J."/>
            <person name="Rosling A."/>
        </authorList>
    </citation>
    <scope>NUCLEOTIDE SEQUENCE</scope>
    <source>
        <strain evidence="3">MA453B</strain>
    </source>
</reference>